<dbReference type="OrthoDB" id="95129at2"/>
<reference evidence="1 2" key="1">
    <citation type="submission" date="2018-05" db="EMBL/GenBank/DDBJ databases">
        <title>Genomic Encyclopedia of Type Strains, Phase IV (KMG-IV): sequencing the most valuable type-strain genomes for metagenomic binning, comparative biology and taxonomic classification.</title>
        <authorList>
            <person name="Goeker M."/>
        </authorList>
    </citation>
    <scope>NUCLEOTIDE SEQUENCE [LARGE SCALE GENOMIC DNA]</scope>
    <source>
        <strain evidence="1 2">DSM 25350</strain>
    </source>
</reference>
<name>A0A316G8Y7_9GAMM</name>
<accession>A0A316G8Y7</accession>
<dbReference type="AlphaFoldDB" id="A0A316G8Y7"/>
<evidence type="ECO:0000313" key="1">
    <source>
        <dbReference type="EMBL" id="PWK50937.1"/>
    </source>
</evidence>
<dbReference type="Proteomes" id="UP000245790">
    <property type="component" value="Unassembled WGS sequence"/>
</dbReference>
<dbReference type="EMBL" id="QGGU01000006">
    <property type="protein sequence ID" value="PWK50937.1"/>
    <property type="molecule type" value="Genomic_DNA"/>
</dbReference>
<comment type="caution">
    <text evidence="1">The sequence shown here is derived from an EMBL/GenBank/DDBJ whole genome shotgun (WGS) entry which is preliminary data.</text>
</comment>
<sequence length="103" mass="11362">MSFLDSLAEEFNQDTIIFIGSGVSVPAGLPSWKKLVSRLRDYTQNLKGNVEAANVFLEENDLIKAASALTSELVVLGKSLADFLMNMKNAQSFVPLNHRKYIA</sequence>
<organism evidence="1 2">
    <name type="scientific">Pleionea mediterranea</name>
    <dbReference type="NCBI Taxonomy" id="523701"/>
    <lineage>
        <taxon>Bacteria</taxon>
        <taxon>Pseudomonadati</taxon>
        <taxon>Pseudomonadota</taxon>
        <taxon>Gammaproteobacteria</taxon>
        <taxon>Oceanospirillales</taxon>
        <taxon>Pleioneaceae</taxon>
        <taxon>Pleionea</taxon>
    </lineage>
</organism>
<evidence type="ECO:0000313" key="2">
    <source>
        <dbReference type="Proteomes" id="UP000245790"/>
    </source>
</evidence>
<keyword evidence="2" id="KW-1185">Reference proteome</keyword>
<protein>
    <submittedName>
        <fullName evidence="1">Uncharacterized protein</fullName>
    </submittedName>
</protein>
<dbReference type="RefSeq" id="WP_109763592.1">
    <property type="nucleotide sequence ID" value="NZ_QGGU01000006.1"/>
</dbReference>
<gene>
    <name evidence="1" type="ORF">C8D97_106230</name>
</gene>
<proteinExistence type="predicted"/>